<comment type="function">
    <text evidence="2">Antitoxin component of a type II toxin-antitoxin (TA) system.</text>
</comment>
<dbReference type="PANTHER" id="PTHR33713">
    <property type="entry name" value="ANTITOXIN YAFN-RELATED"/>
    <property type="match status" value="1"/>
</dbReference>
<evidence type="ECO:0000256" key="1">
    <source>
        <dbReference type="ARBA" id="ARBA00009981"/>
    </source>
</evidence>
<accession>A0ABU9WW22</accession>
<dbReference type="NCBIfam" id="TIGR01552">
    <property type="entry name" value="phd_fam"/>
    <property type="match status" value="1"/>
</dbReference>
<evidence type="ECO:0000256" key="2">
    <source>
        <dbReference type="RuleBase" id="RU362080"/>
    </source>
</evidence>
<dbReference type="InterPro" id="IPR006442">
    <property type="entry name" value="Antitoxin_Phd/YefM"/>
</dbReference>
<dbReference type="Pfam" id="PF02604">
    <property type="entry name" value="PhdYeFM_antitox"/>
    <property type="match status" value="1"/>
</dbReference>
<dbReference type="InterPro" id="IPR051405">
    <property type="entry name" value="phD/YefM_antitoxin"/>
</dbReference>
<dbReference type="SUPFAM" id="SSF143120">
    <property type="entry name" value="YefM-like"/>
    <property type="match status" value="1"/>
</dbReference>
<evidence type="ECO:0000313" key="3">
    <source>
        <dbReference type="EMBL" id="MEN2743377.1"/>
    </source>
</evidence>
<name>A0ABU9WW22_9MICC</name>
<organism evidence="3 4">
    <name type="scientific">Sinomonas halotolerans</name>
    <dbReference type="NCBI Taxonomy" id="1644133"/>
    <lineage>
        <taxon>Bacteria</taxon>
        <taxon>Bacillati</taxon>
        <taxon>Actinomycetota</taxon>
        <taxon>Actinomycetes</taxon>
        <taxon>Micrococcales</taxon>
        <taxon>Micrococcaceae</taxon>
        <taxon>Sinomonas</taxon>
    </lineage>
</organism>
<evidence type="ECO:0000313" key="4">
    <source>
        <dbReference type="Proteomes" id="UP001422074"/>
    </source>
</evidence>
<dbReference type="Proteomes" id="UP001422074">
    <property type="component" value="Unassembled WGS sequence"/>
</dbReference>
<protein>
    <recommendedName>
        <fullName evidence="2">Antitoxin</fullName>
    </recommendedName>
</protein>
<dbReference type="EMBL" id="JBDFRB010000001">
    <property type="protein sequence ID" value="MEN2743377.1"/>
    <property type="molecule type" value="Genomic_DNA"/>
</dbReference>
<reference evidence="3 4" key="1">
    <citation type="submission" date="2024-05" db="EMBL/GenBank/DDBJ databases">
        <title>Sinomonas sp. nov., isolated from a waste landfill.</title>
        <authorList>
            <person name="Zhao Y."/>
        </authorList>
    </citation>
    <scope>NUCLEOTIDE SEQUENCE [LARGE SCALE GENOMIC DNA]</scope>
    <source>
        <strain evidence="3 4">CCTCC AB2014300</strain>
    </source>
</reference>
<gene>
    <name evidence="3" type="ORF">ABCQ75_02335</name>
</gene>
<dbReference type="RefSeq" id="WP_345882870.1">
    <property type="nucleotide sequence ID" value="NZ_JBDFRB010000001.1"/>
</dbReference>
<dbReference type="InterPro" id="IPR036165">
    <property type="entry name" value="YefM-like_sf"/>
</dbReference>
<dbReference type="Gene3D" id="3.40.1620.10">
    <property type="entry name" value="YefM-like domain"/>
    <property type="match status" value="1"/>
</dbReference>
<dbReference type="PANTHER" id="PTHR33713:SF10">
    <property type="entry name" value="ANTITOXIN YAFN"/>
    <property type="match status" value="1"/>
</dbReference>
<comment type="caution">
    <text evidence="3">The sequence shown here is derived from an EMBL/GenBank/DDBJ whole genome shotgun (WGS) entry which is preliminary data.</text>
</comment>
<proteinExistence type="inferred from homology"/>
<comment type="similarity">
    <text evidence="1 2">Belongs to the phD/YefM antitoxin family.</text>
</comment>
<sequence>MRSMSISEAAADLDSVVDAVVAEHEPVWLTRDGRRVAGLISIETYEQLLAAAEALERRQRDLGEGSASSGSEQ</sequence>
<keyword evidence="4" id="KW-1185">Reference proteome</keyword>